<dbReference type="SUPFAM" id="SSF52172">
    <property type="entry name" value="CheY-like"/>
    <property type="match status" value="1"/>
</dbReference>
<dbReference type="GO" id="GO:0071111">
    <property type="term" value="F:cyclic-guanylate-specific phosphodiesterase activity"/>
    <property type="evidence" value="ECO:0007669"/>
    <property type="project" value="InterPro"/>
</dbReference>
<dbReference type="SUPFAM" id="SSF55073">
    <property type="entry name" value="Nucleotide cyclase"/>
    <property type="match status" value="1"/>
</dbReference>
<dbReference type="PANTHER" id="PTHR33121">
    <property type="entry name" value="CYCLIC DI-GMP PHOSPHODIESTERASE PDEF"/>
    <property type="match status" value="1"/>
</dbReference>
<feature type="domain" description="Response regulatory" evidence="2">
    <location>
        <begin position="17"/>
        <end position="135"/>
    </location>
</feature>
<dbReference type="Pfam" id="PF00990">
    <property type="entry name" value="GGDEF"/>
    <property type="match status" value="1"/>
</dbReference>
<dbReference type="CDD" id="cd01948">
    <property type="entry name" value="EAL"/>
    <property type="match status" value="1"/>
</dbReference>
<dbReference type="KEGG" id="haz:A9404_10195"/>
<proteinExistence type="predicted"/>
<accession>A0A191ZIL8</accession>
<dbReference type="Proteomes" id="UP000078596">
    <property type="component" value="Chromosome"/>
</dbReference>
<dbReference type="OrthoDB" id="9812260at2"/>
<reference evidence="4 5" key="1">
    <citation type="submission" date="2016-06" db="EMBL/GenBank/DDBJ databases">
        <title>Insight into the functional genes involving in sulfur oxidation in Pearl River water.</title>
        <authorList>
            <person name="Luo J."/>
            <person name="Tan X."/>
            <person name="Lin W."/>
        </authorList>
    </citation>
    <scope>NUCLEOTIDE SEQUENCE [LARGE SCALE GENOMIC DNA]</scope>
    <source>
        <strain evidence="4 5">LS2</strain>
    </source>
</reference>
<dbReference type="GO" id="GO:0000160">
    <property type="term" value="P:phosphorelay signal transduction system"/>
    <property type="evidence" value="ECO:0007669"/>
    <property type="project" value="InterPro"/>
</dbReference>
<dbReference type="Gene3D" id="3.20.20.450">
    <property type="entry name" value="EAL domain"/>
    <property type="match status" value="1"/>
</dbReference>
<dbReference type="InterPro" id="IPR050706">
    <property type="entry name" value="Cyclic-di-GMP_PDE-like"/>
</dbReference>
<evidence type="ECO:0000313" key="5">
    <source>
        <dbReference type="Proteomes" id="UP000078596"/>
    </source>
</evidence>
<dbReference type="InterPro" id="IPR001633">
    <property type="entry name" value="EAL_dom"/>
</dbReference>
<evidence type="ECO:0000259" key="3">
    <source>
        <dbReference type="PROSITE" id="PS50883"/>
    </source>
</evidence>
<dbReference type="InterPro" id="IPR029787">
    <property type="entry name" value="Nucleotide_cyclase"/>
</dbReference>
<dbReference type="SMART" id="SM00448">
    <property type="entry name" value="REC"/>
    <property type="match status" value="1"/>
</dbReference>
<dbReference type="InterPro" id="IPR000160">
    <property type="entry name" value="GGDEF_dom"/>
</dbReference>
<evidence type="ECO:0000313" key="4">
    <source>
        <dbReference type="EMBL" id="ANJ67698.1"/>
    </source>
</evidence>
<evidence type="ECO:0000256" key="1">
    <source>
        <dbReference type="PROSITE-ProRule" id="PRU00169"/>
    </source>
</evidence>
<dbReference type="Pfam" id="PF00563">
    <property type="entry name" value="EAL"/>
    <property type="match status" value="1"/>
</dbReference>
<dbReference type="SMART" id="SM00052">
    <property type="entry name" value="EAL"/>
    <property type="match status" value="1"/>
</dbReference>
<dbReference type="AlphaFoldDB" id="A0A191ZIL8"/>
<gene>
    <name evidence="4" type="ORF">A9404_10195</name>
</gene>
<keyword evidence="5" id="KW-1185">Reference proteome</keyword>
<dbReference type="STRING" id="1860122.A9404_10195"/>
<dbReference type="InterPro" id="IPR001789">
    <property type="entry name" value="Sig_transdc_resp-reg_receiver"/>
</dbReference>
<sequence>MSAPQTDMHDMDLDNARLLVVDDNPVNLEVLAELLDMAGYTQVVLETSPVRAIERWRNEPFDFLLLDIRMPEMSGHEVMAELKRDLGPDEYLPCIVLTAQTDIETQQSALEAGAVDFITKPFNFDELLKRLKNALTNRFIHKRQKQRLNEFGQRIDAQQRALAEKEHDLTYLAERDSVTGLFNRRALKGRLQNMLNDRPPAVTCLLIEITDSDQLLLIEGVESVDVFLRTVASRLKYVLDDHLGLCGVWGGQTFLCLLPFGQTTAEPILHRMMSAVFAPVEQVDFDVSLHGRGGYAEIDPQDDDGTFAPGAADEAIRRAGFALASLPKNSNEICQFSPAMAEVAFRRHQLERDLRSAMTQPDQFHLMYQPKIDLVTETIIGCEALMRWQHPIHGLIPPMEFIPLAEEKGQIVDLGLLVIEQALTFIRRMNDTLGRPIPIAVNVSGYQFELMRAKKMSLVTEIQRMLTEHAIDPEWLEVEITETALMSHFDLVVEQLSQLRGIGIKVALDDFGTGYSSFSYLQKLPISTLKIDRSFVDKASDDRRQTALLHSIITLAEALDLTTVAEGVETLADIDLLKNLRCPLAQGYYYSRPVSDTAMLDLLKTPGKLSPAHERR</sequence>
<dbReference type="InterPro" id="IPR043128">
    <property type="entry name" value="Rev_trsase/Diguanyl_cyclase"/>
</dbReference>
<protein>
    <recommendedName>
        <fullName evidence="6">Diguanylate cyclase</fullName>
    </recommendedName>
</protein>
<organism evidence="4 5">
    <name type="scientific">Halothiobacillus diazotrophicus</name>
    <dbReference type="NCBI Taxonomy" id="1860122"/>
    <lineage>
        <taxon>Bacteria</taxon>
        <taxon>Pseudomonadati</taxon>
        <taxon>Pseudomonadota</taxon>
        <taxon>Gammaproteobacteria</taxon>
        <taxon>Chromatiales</taxon>
        <taxon>Halothiobacillaceae</taxon>
        <taxon>Halothiobacillus</taxon>
    </lineage>
</organism>
<dbReference type="InterPro" id="IPR011006">
    <property type="entry name" value="CheY-like_superfamily"/>
</dbReference>
<dbReference type="Gene3D" id="3.40.50.2300">
    <property type="match status" value="1"/>
</dbReference>
<keyword evidence="1" id="KW-0597">Phosphoprotein</keyword>
<dbReference type="PANTHER" id="PTHR33121:SF70">
    <property type="entry name" value="SIGNALING PROTEIN YKOW"/>
    <property type="match status" value="1"/>
</dbReference>
<feature type="modified residue" description="4-aspartylphosphate" evidence="1">
    <location>
        <position position="67"/>
    </location>
</feature>
<dbReference type="InterPro" id="IPR035919">
    <property type="entry name" value="EAL_sf"/>
</dbReference>
<dbReference type="EMBL" id="CP016027">
    <property type="protein sequence ID" value="ANJ67698.1"/>
    <property type="molecule type" value="Genomic_DNA"/>
</dbReference>
<dbReference type="Gene3D" id="3.30.70.270">
    <property type="match status" value="1"/>
</dbReference>
<evidence type="ECO:0000259" key="2">
    <source>
        <dbReference type="PROSITE" id="PS50110"/>
    </source>
</evidence>
<dbReference type="RefSeq" id="WP_066101082.1">
    <property type="nucleotide sequence ID" value="NZ_CP016027.1"/>
</dbReference>
<dbReference type="PROSITE" id="PS50110">
    <property type="entry name" value="RESPONSE_REGULATORY"/>
    <property type="match status" value="1"/>
</dbReference>
<dbReference type="SMART" id="SM00267">
    <property type="entry name" value="GGDEF"/>
    <property type="match status" value="1"/>
</dbReference>
<dbReference type="PROSITE" id="PS50883">
    <property type="entry name" value="EAL"/>
    <property type="match status" value="1"/>
</dbReference>
<evidence type="ECO:0008006" key="6">
    <source>
        <dbReference type="Google" id="ProtNLM"/>
    </source>
</evidence>
<feature type="domain" description="EAL" evidence="3">
    <location>
        <begin position="347"/>
        <end position="607"/>
    </location>
</feature>
<dbReference type="Pfam" id="PF00072">
    <property type="entry name" value="Response_reg"/>
    <property type="match status" value="1"/>
</dbReference>
<dbReference type="SUPFAM" id="SSF141868">
    <property type="entry name" value="EAL domain-like"/>
    <property type="match status" value="1"/>
</dbReference>
<name>A0A191ZIL8_9GAMM</name>